<dbReference type="PANTHER" id="PTHR13647:SF4">
    <property type="entry name" value="INSULIN-LIKE PEPTIDE 1-RELATED"/>
    <property type="match status" value="1"/>
</dbReference>
<protein>
    <submittedName>
        <fullName evidence="11">IlGF domain-containing protein</fullName>
    </submittedName>
</protein>
<keyword evidence="7" id="KW-0472">Membrane</keyword>
<organism evidence="11">
    <name type="scientific">Soboliphyme baturini</name>
    <dbReference type="NCBI Taxonomy" id="241478"/>
    <lineage>
        <taxon>Eukaryota</taxon>
        <taxon>Metazoa</taxon>
        <taxon>Ecdysozoa</taxon>
        <taxon>Nematoda</taxon>
        <taxon>Enoplea</taxon>
        <taxon>Dorylaimia</taxon>
        <taxon>Dioctophymatida</taxon>
        <taxon>Dioctophymatoidea</taxon>
        <taxon>Soboliphymatidae</taxon>
        <taxon>Soboliphyme</taxon>
    </lineage>
</organism>
<dbReference type="Proteomes" id="UP000270296">
    <property type="component" value="Unassembled WGS sequence"/>
</dbReference>
<reference evidence="9 10" key="2">
    <citation type="submission" date="2018-11" db="EMBL/GenBank/DDBJ databases">
        <authorList>
            <consortium name="Pathogen Informatics"/>
        </authorList>
    </citation>
    <scope>NUCLEOTIDE SEQUENCE [LARGE SCALE GENOMIC DNA]</scope>
</reference>
<dbReference type="PROSITE" id="PS00262">
    <property type="entry name" value="INSULIN"/>
    <property type="match status" value="1"/>
</dbReference>
<accession>A0A183INX6</accession>
<feature type="transmembrane region" description="Helical" evidence="7">
    <location>
        <begin position="20"/>
        <end position="39"/>
    </location>
</feature>
<dbReference type="GO" id="GO:0005179">
    <property type="term" value="F:hormone activity"/>
    <property type="evidence" value="ECO:0007669"/>
    <property type="project" value="InterPro"/>
</dbReference>
<dbReference type="AlphaFoldDB" id="A0A183INX6"/>
<gene>
    <name evidence="9" type="ORF">SBAD_LOCUS5323</name>
</gene>
<keyword evidence="6" id="KW-0964">Secreted</keyword>
<dbReference type="WBParaSite" id="SBAD_0000553901-mRNA-1">
    <property type="protein sequence ID" value="SBAD_0000553901-mRNA-1"/>
    <property type="gene ID" value="SBAD_0000553901"/>
</dbReference>
<evidence type="ECO:0000313" key="11">
    <source>
        <dbReference type="WBParaSite" id="SBAD_0000553901-mRNA-1"/>
    </source>
</evidence>
<dbReference type="InterPro" id="IPR022353">
    <property type="entry name" value="Insulin_CS"/>
</dbReference>
<evidence type="ECO:0000256" key="3">
    <source>
        <dbReference type="ARBA" id="ARBA00022685"/>
    </source>
</evidence>
<evidence type="ECO:0000256" key="1">
    <source>
        <dbReference type="ARBA" id="ARBA00009034"/>
    </source>
</evidence>
<keyword evidence="4" id="KW-0732">Signal</keyword>
<keyword evidence="7" id="KW-1133">Transmembrane helix</keyword>
<comment type="subcellular location">
    <subcellularLocation>
        <location evidence="6">Secreted</location>
    </subcellularLocation>
</comment>
<dbReference type="PANTHER" id="PTHR13647">
    <property type="entry name" value="INSULIN-LIKE PEPTIDE 2-RELATED"/>
    <property type="match status" value="1"/>
</dbReference>
<dbReference type="EMBL" id="UZAM01008911">
    <property type="protein sequence ID" value="VDP06917.1"/>
    <property type="molecule type" value="Genomic_DNA"/>
</dbReference>
<evidence type="ECO:0000256" key="7">
    <source>
        <dbReference type="SAM" id="Phobius"/>
    </source>
</evidence>
<keyword evidence="5" id="KW-1015">Disulfide bond</keyword>
<evidence type="ECO:0000256" key="5">
    <source>
        <dbReference type="ARBA" id="ARBA00023157"/>
    </source>
</evidence>
<dbReference type="InterPro" id="IPR036438">
    <property type="entry name" value="Insulin-like_sf"/>
</dbReference>
<keyword evidence="10" id="KW-1185">Reference proteome</keyword>
<dbReference type="InterPro" id="IPR016179">
    <property type="entry name" value="Insulin-like"/>
</dbReference>
<evidence type="ECO:0000259" key="8">
    <source>
        <dbReference type="SMART" id="SM00078"/>
    </source>
</evidence>
<sequence>MGTGGVDSGKMPQRLSPISHVPVTFTVLVSSLFLSLYAVPMSKHTDAGPMIRLCGENLVKMMKVVCNNCFDGTPLNLCICSLESETFKRATDENHLREQCLFRAIANKYMDETENTGLHKRKQKPAGIVDECCIRSCTYSYMRKFCCNSEAAATE</sequence>
<evidence type="ECO:0000313" key="10">
    <source>
        <dbReference type="Proteomes" id="UP000270296"/>
    </source>
</evidence>
<reference evidence="11" key="1">
    <citation type="submission" date="2016-06" db="UniProtKB">
        <authorList>
            <consortium name="WormBaseParasite"/>
        </authorList>
    </citation>
    <scope>IDENTIFICATION</scope>
</reference>
<dbReference type="InterPro" id="IPR022352">
    <property type="entry name" value="Ins/IGF/rlx"/>
</dbReference>
<evidence type="ECO:0000256" key="6">
    <source>
        <dbReference type="RuleBase" id="RU000406"/>
    </source>
</evidence>
<comment type="subunit">
    <text evidence="2">Heterodimer of a B chain and an A chain linked by two disulfide bonds.</text>
</comment>
<evidence type="ECO:0000313" key="9">
    <source>
        <dbReference type="EMBL" id="VDP06917.1"/>
    </source>
</evidence>
<dbReference type="PRINTS" id="PR00276">
    <property type="entry name" value="INSULINFAMLY"/>
</dbReference>
<dbReference type="OrthoDB" id="6330326at2759"/>
<proteinExistence type="inferred from homology"/>
<keyword evidence="7" id="KW-0812">Transmembrane</keyword>
<name>A0A183INX6_9BILA</name>
<dbReference type="GO" id="GO:0005576">
    <property type="term" value="C:extracellular region"/>
    <property type="evidence" value="ECO:0007669"/>
    <property type="project" value="UniProtKB-SubCell"/>
</dbReference>
<dbReference type="Pfam" id="PF00049">
    <property type="entry name" value="Insulin"/>
    <property type="match status" value="1"/>
</dbReference>
<keyword evidence="3" id="KW-0165">Cleavage on pair of basic residues</keyword>
<comment type="similarity">
    <text evidence="1 6">Belongs to the insulin family.</text>
</comment>
<evidence type="ECO:0000256" key="4">
    <source>
        <dbReference type="ARBA" id="ARBA00022729"/>
    </source>
</evidence>
<dbReference type="SUPFAM" id="SSF56994">
    <property type="entry name" value="Insulin-like"/>
    <property type="match status" value="1"/>
</dbReference>
<dbReference type="Gene3D" id="1.10.100.10">
    <property type="entry name" value="Insulin-like"/>
    <property type="match status" value="1"/>
</dbReference>
<evidence type="ECO:0000256" key="2">
    <source>
        <dbReference type="ARBA" id="ARBA00011207"/>
    </source>
</evidence>
<feature type="domain" description="Insulin-like" evidence="8">
    <location>
        <begin position="51"/>
        <end position="146"/>
    </location>
</feature>
<dbReference type="SMART" id="SM00078">
    <property type="entry name" value="IlGF"/>
    <property type="match status" value="1"/>
</dbReference>